<dbReference type="GeneID" id="78498250"/>
<dbReference type="PANTHER" id="PTHR37841">
    <property type="entry name" value="GLR2918 PROTEIN"/>
    <property type="match status" value="1"/>
</dbReference>
<dbReference type="EMBL" id="AWGW01000025">
    <property type="protein sequence ID" value="ERJ99767.1"/>
    <property type="molecule type" value="Genomic_DNA"/>
</dbReference>
<keyword evidence="1" id="KW-0732">Signal</keyword>
<evidence type="ECO:0000256" key="1">
    <source>
        <dbReference type="SAM" id="SignalP"/>
    </source>
</evidence>
<evidence type="ECO:0008006" key="4">
    <source>
        <dbReference type="Google" id="ProtNLM"/>
    </source>
</evidence>
<dbReference type="PATRIC" id="fig|1395125.3.peg.1722"/>
<organism evidence="2 3">
    <name type="scientific">Segatella salivae F0493</name>
    <dbReference type="NCBI Taxonomy" id="1395125"/>
    <lineage>
        <taxon>Bacteria</taxon>
        <taxon>Pseudomonadati</taxon>
        <taxon>Bacteroidota</taxon>
        <taxon>Bacteroidia</taxon>
        <taxon>Bacteroidales</taxon>
        <taxon>Prevotellaceae</taxon>
        <taxon>Segatella</taxon>
    </lineage>
</organism>
<name>U2L5H1_9BACT</name>
<evidence type="ECO:0000313" key="3">
    <source>
        <dbReference type="Proteomes" id="UP000017023"/>
    </source>
</evidence>
<feature type="chain" id="PRO_5004630150" description="WG repeat-containing protein" evidence="1">
    <location>
        <begin position="23"/>
        <end position="452"/>
    </location>
</feature>
<dbReference type="InterPro" id="IPR032774">
    <property type="entry name" value="WG_beta_rep"/>
</dbReference>
<dbReference type="Proteomes" id="UP000017023">
    <property type="component" value="Unassembled WGS sequence"/>
</dbReference>
<feature type="signal peptide" evidence="1">
    <location>
        <begin position="1"/>
        <end position="22"/>
    </location>
</feature>
<reference evidence="2 3" key="1">
    <citation type="submission" date="2013-08" db="EMBL/GenBank/DDBJ databases">
        <authorList>
            <person name="Durkin A.S."/>
            <person name="Haft D.R."/>
            <person name="McCorrison J."/>
            <person name="Torralba M."/>
            <person name="Gillis M."/>
            <person name="Haft D.H."/>
            <person name="Methe B."/>
            <person name="Sutton G."/>
            <person name="Nelson K.E."/>
        </authorList>
    </citation>
    <scope>NUCLEOTIDE SEQUENCE [LARGE SCALE GENOMIC DNA]</scope>
    <source>
        <strain evidence="2 3">F0493</strain>
    </source>
</reference>
<sequence>MMRKTITLFLLLFTLSTMSLNAQIGVALYLEKASICKQTNGKFSLNDFHKKPIIADADTIFSTHFGCFIVSKAGQKGLYDAEGKCMLPITFNNISFDNGRYWLVNKDGKQGLYSHMGKEILPPRYDSIEVACSFCTTASNYFIVKKGLYGLCNNEGKFIVDPQYTAIKYRYLRFFKLTKGDSCHYLFNYKDIIKDITLDDAMPITMQRNEQKLFYFNYKQGKAWGLLREDGQPIIAVQYDKPLEKVGYIHSDSTAYFIACKDNLFGLIDINNKIVLPFQYKNIQPTYLYNTIELTTDEGKQLYNMTKKQLALNLFYDNSSVSDRYLYLKRNGLETAVDCKHMQLLFPFKYNSIFSLDDNEHFIVTTDGKTAVVNRQDKQLIPYGYDEIKVTNKPNLFIIKKENQYGIVNLKNELVYGMTPYHIEAYNDHIELTDISTWETIKKLDYNLKEIK</sequence>
<dbReference type="PANTHER" id="PTHR37841:SF1">
    <property type="entry name" value="DUF3298 DOMAIN-CONTAINING PROTEIN"/>
    <property type="match status" value="1"/>
</dbReference>
<accession>U2L5H1</accession>
<protein>
    <recommendedName>
        <fullName evidence="4">WG repeat-containing protein</fullName>
    </recommendedName>
</protein>
<gene>
    <name evidence="2" type="ORF">HMPREF9145_0814</name>
</gene>
<dbReference type="AlphaFoldDB" id="U2L5H1"/>
<evidence type="ECO:0000313" key="2">
    <source>
        <dbReference type="EMBL" id="ERJ99767.1"/>
    </source>
</evidence>
<comment type="caution">
    <text evidence="2">The sequence shown here is derived from an EMBL/GenBank/DDBJ whole genome shotgun (WGS) entry which is preliminary data.</text>
</comment>
<dbReference type="RefSeq" id="WP_021826014.1">
    <property type="nucleotide sequence ID" value="NZ_AWGW01000025.1"/>
</dbReference>
<dbReference type="Pfam" id="PF14903">
    <property type="entry name" value="WG_beta_rep"/>
    <property type="match status" value="3"/>
</dbReference>
<proteinExistence type="predicted"/>